<dbReference type="InterPro" id="IPR016909">
    <property type="entry name" value="rRNA_lsu_MeTfrase_F"/>
</dbReference>
<dbReference type="GO" id="GO:0052907">
    <property type="term" value="F:23S rRNA (adenine(1618)-N(6))-methyltransferase activity"/>
    <property type="evidence" value="ECO:0007669"/>
    <property type="project" value="UniProtKB-EC"/>
</dbReference>
<keyword evidence="4 6" id="KW-0808">Transferase</keyword>
<keyword evidence="5" id="KW-0949">S-adenosyl-L-methionine</keyword>
<dbReference type="PIRSF" id="PIRSF029038">
    <property type="entry name" value="Mtase_YbiN_prd"/>
    <property type="match status" value="1"/>
</dbReference>
<keyword evidence="2" id="KW-0698">rRNA processing</keyword>
<comment type="caution">
    <text evidence="6">The sequence shown here is derived from an EMBL/GenBank/DDBJ whole genome shotgun (WGS) entry which is preliminary data.</text>
</comment>
<organism evidence="6 7">
    <name type="scientific">Prosthecobacter fluviatilis</name>
    <dbReference type="NCBI Taxonomy" id="445931"/>
    <lineage>
        <taxon>Bacteria</taxon>
        <taxon>Pseudomonadati</taxon>
        <taxon>Verrucomicrobiota</taxon>
        <taxon>Verrucomicrobiia</taxon>
        <taxon>Verrucomicrobiales</taxon>
        <taxon>Verrucomicrobiaceae</taxon>
        <taxon>Prosthecobacter</taxon>
    </lineage>
</organism>
<dbReference type="HAMAP" id="MF_01848">
    <property type="entry name" value="23SrRNA_methyltr_F"/>
    <property type="match status" value="1"/>
</dbReference>
<dbReference type="NCBIfam" id="NF008725">
    <property type="entry name" value="PRK11727.1"/>
    <property type="match status" value="1"/>
</dbReference>
<keyword evidence="1" id="KW-0963">Cytoplasm</keyword>
<dbReference type="Proteomes" id="UP001596052">
    <property type="component" value="Unassembled WGS sequence"/>
</dbReference>
<evidence type="ECO:0000256" key="4">
    <source>
        <dbReference type="ARBA" id="ARBA00022679"/>
    </source>
</evidence>
<dbReference type="Gene3D" id="3.40.50.150">
    <property type="entry name" value="Vaccinia Virus protein VP39"/>
    <property type="match status" value="1"/>
</dbReference>
<sequence>MSASDMDKVRKAGLHPSNRFNTRYDFPQLVAGSPALGAFVKPNAHGDDSIDYADPLAVKALNSALLKSAYGVDHWDIPPGALCPPIPGRSDYIHHLADLIALRRGAEVRVLDIGMGACCIYPLIGASEYGWSFVGAEIDPASWRWARKLVAANPGVAGLIECRLQKQAQQCFRGIIGKGERFDLTMCNPPFHASAAEAAAGTQRKLRNLGAKRTGLNFGGKSNELWCEGGELGFIRRMIAESVEFSAQCGWFTTLVSKSENLGPLEKTLRKAKAAEVRIIEMAQGQKKSRVLAWRFAEVRHPA</sequence>
<evidence type="ECO:0000256" key="5">
    <source>
        <dbReference type="ARBA" id="ARBA00022691"/>
    </source>
</evidence>
<gene>
    <name evidence="6" type="primary">rlmF</name>
    <name evidence="6" type="ORF">ACFQDI_19295</name>
</gene>
<dbReference type="EC" id="2.1.1.181" evidence="6"/>
<accession>A0ABW0KX65</accession>
<protein>
    <submittedName>
        <fullName evidence="6">23S rRNA (Adenine(1618)-N(6))-methyltransferase RlmF</fullName>
        <ecNumber evidence="6">2.1.1.181</ecNumber>
    </submittedName>
</protein>
<keyword evidence="7" id="KW-1185">Reference proteome</keyword>
<keyword evidence="3 6" id="KW-0489">Methyltransferase</keyword>
<dbReference type="RefSeq" id="WP_377169877.1">
    <property type="nucleotide sequence ID" value="NZ_JBHSMQ010000008.1"/>
</dbReference>
<dbReference type="InterPro" id="IPR029063">
    <property type="entry name" value="SAM-dependent_MTases_sf"/>
</dbReference>
<evidence type="ECO:0000256" key="3">
    <source>
        <dbReference type="ARBA" id="ARBA00022603"/>
    </source>
</evidence>
<evidence type="ECO:0000313" key="7">
    <source>
        <dbReference type="Proteomes" id="UP001596052"/>
    </source>
</evidence>
<evidence type="ECO:0000256" key="1">
    <source>
        <dbReference type="ARBA" id="ARBA00022490"/>
    </source>
</evidence>
<name>A0ABW0KX65_9BACT</name>
<reference evidence="7" key="1">
    <citation type="journal article" date="2019" name="Int. J. Syst. Evol. Microbiol.">
        <title>The Global Catalogue of Microorganisms (GCM) 10K type strain sequencing project: providing services to taxonomists for standard genome sequencing and annotation.</title>
        <authorList>
            <consortium name="The Broad Institute Genomics Platform"/>
            <consortium name="The Broad Institute Genome Sequencing Center for Infectious Disease"/>
            <person name="Wu L."/>
            <person name="Ma J."/>
        </authorList>
    </citation>
    <scope>NUCLEOTIDE SEQUENCE [LARGE SCALE GENOMIC DNA]</scope>
    <source>
        <strain evidence="7">CGMCC 4.1469</strain>
    </source>
</reference>
<evidence type="ECO:0000256" key="2">
    <source>
        <dbReference type="ARBA" id="ARBA00022552"/>
    </source>
</evidence>
<evidence type="ECO:0000313" key="6">
    <source>
        <dbReference type="EMBL" id="MFC5457021.1"/>
    </source>
</evidence>
<dbReference type="PANTHER" id="PTHR13393">
    <property type="entry name" value="SAM-DEPENDENT METHYLTRANSFERASE"/>
    <property type="match status" value="1"/>
</dbReference>
<dbReference type="Pfam" id="PF05971">
    <property type="entry name" value="Methyltransf_10"/>
    <property type="match status" value="1"/>
</dbReference>
<proteinExistence type="inferred from homology"/>
<dbReference type="PANTHER" id="PTHR13393:SF0">
    <property type="entry name" value="RNA N6-ADENOSINE-METHYLTRANSFERASE METTL16"/>
    <property type="match status" value="1"/>
</dbReference>
<dbReference type="InterPro" id="IPR010286">
    <property type="entry name" value="METTL16/RlmF"/>
</dbReference>
<dbReference type="SUPFAM" id="SSF53335">
    <property type="entry name" value="S-adenosyl-L-methionine-dependent methyltransferases"/>
    <property type="match status" value="1"/>
</dbReference>
<dbReference type="EMBL" id="JBHSMQ010000008">
    <property type="protein sequence ID" value="MFC5457021.1"/>
    <property type="molecule type" value="Genomic_DNA"/>
</dbReference>